<sequence length="442" mass="48437">MRGWEANHQLRSARERTESPYATGQPLSRQELADLVNTWLWENKGRVSELDANYIGKLEQGRIRWPQDPDRRAAFRAVLRVRTDTELGFRRPRRLPATLDDVDRKQFLYLALGAGAGAAAGRFHSTVLGPSDTPAPPVTVGAVEVDQVNALARQFAAWDHAHGGGLVWQAVSAQLSWSASLLSARCPARLRPALFAAVGYFGNVAGFMAFDAYQHDRARRIFRFSLSCAEEAADWHLRAKILSDMARQEMWCGDPDTALTHVEQAGIRADRLTSIELGKLASIRARALAGLRRADPARRAIAESDEAFNGAPASDGEPWLAYYRGLTRTDDSALALADLSIRGLTATAPAVDRLTAAIDRQPAGRTRSTARCRTKLATVLMREDPRQAAEIGMLAVRGAGRLRSARSADDLRELSRVAGPHAAVPEIAELRQRIRLVLTGGD</sequence>
<evidence type="ECO:0000313" key="3">
    <source>
        <dbReference type="Proteomes" id="UP001206128"/>
    </source>
</evidence>
<protein>
    <recommendedName>
        <fullName evidence="4">XRE family transcriptional regulator</fullName>
    </recommendedName>
</protein>
<dbReference type="AlphaFoldDB" id="A0AAE3GD19"/>
<evidence type="ECO:0008006" key="4">
    <source>
        <dbReference type="Google" id="ProtNLM"/>
    </source>
</evidence>
<gene>
    <name evidence="2" type="ORF">LX83_000758</name>
</gene>
<name>A0AAE3GD19_9PSEU</name>
<dbReference type="RefSeq" id="WP_253767083.1">
    <property type="nucleotide sequence ID" value="NZ_JAMTCK010000002.1"/>
</dbReference>
<reference evidence="2" key="1">
    <citation type="submission" date="2022-06" db="EMBL/GenBank/DDBJ databases">
        <title>Genomic Encyclopedia of Archaeal and Bacterial Type Strains, Phase II (KMG-II): from individual species to whole genera.</title>
        <authorList>
            <person name="Goeker M."/>
        </authorList>
    </citation>
    <scope>NUCLEOTIDE SEQUENCE</scope>
    <source>
        <strain evidence="2">DSM 43935</strain>
    </source>
</reference>
<evidence type="ECO:0000256" key="1">
    <source>
        <dbReference type="SAM" id="MobiDB-lite"/>
    </source>
</evidence>
<keyword evidence="3" id="KW-1185">Reference proteome</keyword>
<accession>A0AAE3GD19</accession>
<comment type="caution">
    <text evidence="2">The sequence shown here is derived from an EMBL/GenBank/DDBJ whole genome shotgun (WGS) entry which is preliminary data.</text>
</comment>
<dbReference type="Proteomes" id="UP001206128">
    <property type="component" value="Unassembled WGS sequence"/>
</dbReference>
<organism evidence="2 3">
    <name type="scientific">Goodfellowiella coeruleoviolacea</name>
    <dbReference type="NCBI Taxonomy" id="334858"/>
    <lineage>
        <taxon>Bacteria</taxon>
        <taxon>Bacillati</taxon>
        <taxon>Actinomycetota</taxon>
        <taxon>Actinomycetes</taxon>
        <taxon>Pseudonocardiales</taxon>
        <taxon>Pseudonocardiaceae</taxon>
        <taxon>Goodfellowiella</taxon>
    </lineage>
</organism>
<dbReference type="EMBL" id="JAMTCK010000002">
    <property type="protein sequence ID" value="MCP2163918.1"/>
    <property type="molecule type" value="Genomic_DNA"/>
</dbReference>
<feature type="region of interest" description="Disordered" evidence="1">
    <location>
        <begin position="1"/>
        <end position="25"/>
    </location>
</feature>
<proteinExistence type="predicted"/>
<evidence type="ECO:0000313" key="2">
    <source>
        <dbReference type="EMBL" id="MCP2163918.1"/>
    </source>
</evidence>